<dbReference type="AlphaFoldDB" id="A0A812C9V7"/>
<keyword evidence="2" id="KW-0812">Transmembrane</keyword>
<dbReference type="PANTHER" id="PTHR45786">
    <property type="entry name" value="DNA BINDING PROTEIN-LIKE"/>
    <property type="match status" value="1"/>
</dbReference>
<keyword evidence="2" id="KW-1133">Transmembrane helix</keyword>
<keyword evidence="5" id="KW-1185">Reference proteome</keyword>
<evidence type="ECO:0000313" key="4">
    <source>
        <dbReference type="EMBL" id="CAE1255457.1"/>
    </source>
</evidence>
<feature type="transmembrane region" description="Helical" evidence="2">
    <location>
        <begin position="29"/>
        <end position="56"/>
    </location>
</feature>
<evidence type="ECO:0000256" key="1">
    <source>
        <dbReference type="SAM" id="MobiDB-lite"/>
    </source>
</evidence>
<feature type="transmembrane region" description="Helical" evidence="2">
    <location>
        <begin position="163"/>
        <end position="189"/>
    </location>
</feature>
<feature type="transmembrane region" description="Helical" evidence="2">
    <location>
        <begin position="7"/>
        <end position="23"/>
    </location>
</feature>
<dbReference type="InterPro" id="IPR025476">
    <property type="entry name" value="Helitron_helicase-like"/>
</dbReference>
<feature type="transmembrane region" description="Helical" evidence="2">
    <location>
        <begin position="68"/>
        <end position="96"/>
    </location>
</feature>
<dbReference type="Pfam" id="PF14214">
    <property type="entry name" value="Helitron_like_N"/>
    <property type="match status" value="1"/>
</dbReference>
<dbReference type="OrthoDB" id="6129494at2759"/>
<feature type="region of interest" description="Disordered" evidence="1">
    <location>
        <begin position="304"/>
        <end position="334"/>
    </location>
</feature>
<sequence>MFHFHFFFHIVFTNVLNLFHFYLSYFTGYLLLFLFLFFISSIVCFLLFEVIFIVFFQINFFSFHLFPLLFSFFFFIVPVIFSSSLSLSQIFLLLIFYHFLPFYHFLFLFVLLFLFLSLCHSFYLVFYQSFFVAFHIIYCSFSILLFSLIALILFYSFIALSLFHFHCSFSSCYSLLSIFTLFDVFTVWMPPKRRKLLGRRTAAASAARAARASETPEQTSLRLSQMASSSAARLSMESAAARTERLASAASTMSSRRARLSVEERSLQNSQGAVRVASLRASQSPAQKTLRRLRDAIIKACSRSLESPEQTTSRRHRNTRATAASRALEQPQETAHRRFRNALSTASARALESPAQTTVRRVKNARSTASARVAENSEVRRQQLENISQIRASLNGVTSPSASFWSNVAYNYDCTVNYSARRDVQIGAMDKVCTREPPQFLQIYFLADYNEQVDVRLGILPSDISIGPRRDILFCLQDMFHETNSYIRSLKFALQNNSLPSFSVVIDADRRPHGEHERRFNAPVCNEIAAVIHGEEHNSRDIVIKYRGRGLRRISETHRSYDCLQYPLLFPYGSDGYHFKIPICQASSDSMSTSKTVSCRAYYAFMFMVREGEFNHLYKCRQLFLQFAVDMAAKMESERLGFIKLNQSKLRTDSYIHLRDGLRSDGDPRNLGKPCILPSSYTGGPRYMHERTQDAMTYVRHCGRPDLFITFTCNPKWVDITRELFPGQQYSHRP</sequence>
<keyword evidence="2" id="KW-0472">Membrane</keyword>
<reference evidence="4" key="1">
    <citation type="submission" date="2021-01" db="EMBL/GenBank/DDBJ databases">
        <authorList>
            <person name="Li R."/>
            <person name="Bekaert M."/>
        </authorList>
    </citation>
    <scope>NUCLEOTIDE SEQUENCE</scope>
    <source>
        <strain evidence="4">Farmed</strain>
    </source>
</reference>
<dbReference type="PANTHER" id="PTHR45786:SF74">
    <property type="entry name" value="ATP-DEPENDENT DNA HELICASE"/>
    <property type="match status" value="1"/>
</dbReference>
<gene>
    <name evidence="4" type="ORF">SPHA_29605</name>
</gene>
<feature type="transmembrane region" description="Helical" evidence="2">
    <location>
        <begin position="132"/>
        <end position="157"/>
    </location>
</feature>
<evidence type="ECO:0000313" key="5">
    <source>
        <dbReference type="Proteomes" id="UP000597762"/>
    </source>
</evidence>
<accession>A0A812C9V7</accession>
<evidence type="ECO:0000256" key="2">
    <source>
        <dbReference type="SAM" id="Phobius"/>
    </source>
</evidence>
<feature type="transmembrane region" description="Helical" evidence="2">
    <location>
        <begin position="102"/>
        <end position="125"/>
    </location>
</feature>
<proteinExistence type="predicted"/>
<dbReference type="Proteomes" id="UP000597762">
    <property type="component" value="Unassembled WGS sequence"/>
</dbReference>
<name>A0A812C9V7_ACAPH</name>
<organism evidence="4 5">
    <name type="scientific">Acanthosepion pharaonis</name>
    <name type="common">Pharaoh cuttlefish</name>
    <name type="synonym">Sepia pharaonis</name>
    <dbReference type="NCBI Taxonomy" id="158019"/>
    <lineage>
        <taxon>Eukaryota</taxon>
        <taxon>Metazoa</taxon>
        <taxon>Spiralia</taxon>
        <taxon>Lophotrochozoa</taxon>
        <taxon>Mollusca</taxon>
        <taxon>Cephalopoda</taxon>
        <taxon>Coleoidea</taxon>
        <taxon>Decapodiformes</taxon>
        <taxon>Sepiida</taxon>
        <taxon>Sepiina</taxon>
        <taxon>Sepiidae</taxon>
        <taxon>Acanthosepion</taxon>
    </lineage>
</organism>
<protein>
    <recommendedName>
        <fullName evidence="3">Helitron helicase-like domain-containing protein</fullName>
    </recommendedName>
</protein>
<dbReference type="EMBL" id="CAHIKZ030001180">
    <property type="protein sequence ID" value="CAE1255457.1"/>
    <property type="molecule type" value="Genomic_DNA"/>
</dbReference>
<feature type="domain" description="Helitron helicase-like" evidence="3">
    <location>
        <begin position="602"/>
        <end position="734"/>
    </location>
</feature>
<comment type="caution">
    <text evidence="4">The sequence shown here is derived from an EMBL/GenBank/DDBJ whole genome shotgun (WGS) entry which is preliminary data.</text>
</comment>
<evidence type="ECO:0000259" key="3">
    <source>
        <dbReference type="Pfam" id="PF14214"/>
    </source>
</evidence>